<keyword evidence="1" id="KW-0472">Membrane</keyword>
<dbReference type="RefSeq" id="WP_315907624.1">
    <property type="nucleotide sequence ID" value="NZ_JAOPKC010000001.1"/>
</dbReference>
<dbReference type="Proteomes" id="UP001208186">
    <property type="component" value="Unassembled WGS sequence"/>
</dbReference>
<dbReference type="EMBL" id="JAOPKD010000001">
    <property type="protein sequence ID" value="MCU4725532.1"/>
    <property type="molecule type" value="Genomic_DNA"/>
</dbReference>
<keyword evidence="4" id="KW-1185">Reference proteome</keyword>
<feature type="transmembrane region" description="Helical" evidence="1">
    <location>
        <begin position="51"/>
        <end position="69"/>
    </location>
</feature>
<evidence type="ECO:0000313" key="5">
    <source>
        <dbReference type="Proteomes" id="UP001209746"/>
    </source>
</evidence>
<organism evidence="3 5">
    <name type="scientific">Halapricum hydrolyticum</name>
    <dbReference type="NCBI Taxonomy" id="2979991"/>
    <lineage>
        <taxon>Archaea</taxon>
        <taxon>Methanobacteriati</taxon>
        <taxon>Methanobacteriota</taxon>
        <taxon>Stenosarchaea group</taxon>
        <taxon>Halobacteria</taxon>
        <taxon>Halobacteriales</taxon>
        <taxon>Haloarculaceae</taxon>
        <taxon>Halapricum</taxon>
    </lineage>
</organism>
<sequence>MGGLVDYSDQAEPQDGRYYAVDVGPTAPTSTPSRSHLDSFFEGSQWTREDVMVVAASIQIVMWLALLYVEVKYA</sequence>
<accession>A0AAE3I8W2</accession>
<evidence type="ECO:0000313" key="2">
    <source>
        <dbReference type="EMBL" id="MCU4716863.1"/>
    </source>
</evidence>
<comment type="caution">
    <text evidence="3">The sequence shown here is derived from an EMBL/GenBank/DDBJ whole genome shotgun (WGS) entry which is preliminary data.</text>
</comment>
<keyword evidence="1" id="KW-1133">Transmembrane helix</keyword>
<reference evidence="3" key="1">
    <citation type="submission" date="2023-02" db="EMBL/GenBank/DDBJ databases">
        <title>Enrichment on poylsaccharides allowed isolation of novel metabolic and taxonomic groups of Haloarchaea.</title>
        <authorList>
            <person name="Sorokin D.Y."/>
            <person name="Elcheninov A.G."/>
            <person name="Khizhniak T.V."/>
            <person name="Kolganova T.V."/>
            <person name="Kublanov I.V."/>
        </authorList>
    </citation>
    <scope>NUCLEOTIDE SEQUENCE</scope>
    <source>
        <strain evidence="2 4">HArc-curdl5-1</strain>
        <strain evidence="3">HArc-curdl7</strain>
    </source>
</reference>
<evidence type="ECO:0000256" key="1">
    <source>
        <dbReference type="SAM" id="Phobius"/>
    </source>
</evidence>
<dbReference type="EMBL" id="JAOPKC010000001">
    <property type="protein sequence ID" value="MCU4716863.1"/>
    <property type="molecule type" value="Genomic_DNA"/>
</dbReference>
<dbReference type="Proteomes" id="UP001209746">
    <property type="component" value="Unassembled WGS sequence"/>
</dbReference>
<keyword evidence="1" id="KW-0812">Transmembrane</keyword>
<dbReference type="AlphaFoldDB" id="A0AAE3I8W2"/>
<gene>
    <name evidence="3" type="ORF">OB914_00885</name>
    <name evidence="2" type="ORF">OB916_02135</name>
</gene>
<evidence type="ECO:0000313" key="3">
    <source>
        <dbReference type="EMBL" id="MCU4725532.1"/>
    </source>
</evidence>
<name>A0AAE3I8W2_9EURY</name>
<protein>
    <submittedName>
        <fullName evidence="3">Uncharacterized protein</fullName>
    </submittedName>
</protein>
<evidence type="ECO:0000313" key="4">
    <source>
        <dbReference type="Proteomes" id="UP001208186"/>
    </source>
</evidence>
<proteinExistence type="predicted"/>